<organism evidence="2 3">
    <name type="scientific">Cnephaeus nilssonii</name>
    <name type="common">Northern bat</name>
    <name type="synonym">Eptesicus nilssonii</name>
    <dbReference type="NCBI Taxonomy" id="3371016"/>
    <lineage>
        <taxon>Eukaryota</taxon>
        <taxon>Metazoa</taxon>
        <taxon>Chordata</taxon>
        <taxon>Craniata</taxon>
        <taxon>Vertebrata</taxon>
        <taxon>Euteleostomi</taxon>
        <taxon>Mammalia</taxon>
        <taxon>Eutheria</taxon>
        <taxon>Laurasiatheria</taxon>
        <taxon>Chiroptera</taxon>
        <taxon>Yangochiroptera</taxon>
        <taxon>Vespertilionidae</taxon>
        <taxon>Cnephaeus</taxon>
    </lineage>
</organism>
<feature type="region of interest" description="Disordered" evidence="1">
    <location>
        <begin position="419"/>
        <end position="476"/>
    </location>
</feature>
<comment type="caution">
    <text evidence="2">The sequence shown here is derived from an EMBL/GenBank/DDBJ whole genome shotgun (WGS) entry which is preliminary data.</text>
</comment>
<dbReference type="EMBL" id="JAULJE010000016">
    <property type="protein sequence ID" value="KAK1333705.1"/>
    <property type="molecule type" value="Genomic_DNA"/>
</dbReference>
<feature type="compositionally biased region" description="Polar residues" evidence="1">
    <location>
        <begin position="419"/>
        <end position="428"/>
    </location>
</feature>
<dbReference type="GO" id="GO:0000981">
    <property type="term" value="F:DNA-binding transcription factor activity, RNA polymerase II-specific"/>
    <property type="evidence" value="ECO:0007669"/>
    <property type="project" value="TreeGrafter"/>
</dbReference>
<dbReference type="GO" id="GO:0000978">
    <property type="term" value="F:RNA polymerase II cis-regulatory region sequence-specific DNA binding"/>
    <property type="evidence" value="ECO:0007669"/>
    <property type="project" value="InterPro"/>
</dbReference>
<feature type="region of interest" description="Disordered" evidence="1">
    <location>
        <begin position="371"/>
        <end position="406"/>
    </location>
</feature>
<evidence type="ECO:0000313" key="3">
    <source>
        <dbReference type="Proteomes" id="UP001177744"/>
    </source>
</evidence>
<protein>
    <submittedName>
        <fullName evidence="2">Uncharacterized protein</fullName>
    </submittedName>
</protein>
<reference evidence="2" key="1">
    <citation type="submission" date="2023-06" db="EMBL/GenBank/DDBJ databases">
        <title>Reference genome for the Northern bat (Eptesicus nilssonii), a most northern bat species.</title>
        <authorList>
            <person name="Laine V.N."/>
            <person name="Pulliainen A.T."/>
            <person name="Lilley T.M."/>
        </authorList>
    </citation>
    <scope>NUCLEOTIDE SEQUENCE</scope>
    <source>
        <strain evidence="2">BLF_Eptnil</strain>
        <tissue evidence="2">Kidney</tissue>
    </source>
</reference>
<proteinExistence type="predicted"/>
<sequence>MWSGQLLRLAVAWDHGAGGFFVSLAAASLSDLTRAWAREEPTTEVPIAWWGIGNRGQVAVDTSDAGFPIAPLVAPYACNKHLKPSLSLHVVLISSGPIGAESSSTAAMCRRYVADTLCVPRHPWWSAYGISLRDTPPLPGSISDGMNSSAYYNVNFSQAISHNVLVVTLNISYHALEGAVGGYYPDPSKLCHMDLRGTLHFNIFHNHTYHLQPSVSESTSESFSWPGKSQKIRSRYLNDTDRDLSYDGCHAKAPHIPFSVDEIVRMRCHSSMILDKERQVAAQNCHKSKQDIILNPEDDVCNLQAKKETLKSEQAQCNSPINIMKQKRCDLYHGIFSRLNDEGRLVNPNQYALQCSHDRSVLIVPKQLVTAGHKKETQKGKRKNRSALPQRPRHLEGESGCDQKPSLTFNRGDFGYLQGSYNHNSQGPAASAVIPGTLRLQPPQPQAPKNLSRGRQSGTEYVMGPATSHRADRRNS</sequence>
<dbReference type="PANTHER" id="PTHR24411:SF8">
    <property type="entry name" value="NUCLEAR FACTOR ERYTHROID 2-RELATED FACTOR 3"/>
    <property type="match status" value="1"/>
</dbReference>
<dbReference type="GO" id="GO:0005634">
    <property type="term" value="C:nucleus"/>
    <property type="evidence" value="ECO:0007669"/>
    <property type="project" value="TreeGrafter"/>
</dbReference>
<accession>A0AA40LI99</accession>
<evidence type="ECO:0000313" key="2">
    <source>
        <dbReference type="EMBL" id="KAK1333705.1"/>
    </source>
</evidence>
<evidence type="ECO:0000256" key="1">
    <source>
        <dbReference type="SAM" id="MobiDB-lite"/>
    </source>
</evidence>
<dbReference type="PANTHER" id="PTHR24411">
    <property type="entry name" value="NUCLEAR FACTOR ERYTHROID 2-RELATED FACTOR"/>
    <property type="match status" value="1"/>
</dbReference>
<name>A0AA40LI99_CNENI</name>
<dbReference type="AlphaFoldDB" id="A0AA40LI99"/>
<gene>
    <name evidence="2" type="ORF">QTO34_006091</name>
</gene>
<dbReference type="Proteomes" id="UP001177744">
    <property type="component" value="Unassembled WGS sequence"/>
</dbReference>
<feature type="compositionally biased region" description="Polar residues" evidence="1">
    <location>
        <begin position="447"/>
        <end position="459"/>
    </location>
</feature>
<keyword evidence="3" id="KW-1185">Reference proteome</keyword>
<dbReference type="InterPro" id="IPR047167">
    <property type="entry name" value="NFE2-like"/>
</dbReference>